<dbReference type="Pfam" id="PF13086">
    <property type="entry name" value="AAA_11"/>
    <property type="match status" value="2"/>
</dbReference>
<dbReference type="GO" id="GO:0003677">
    <property type="term" value="F:DNA binding"/>
    <property type="evidence" value="ECO:0007669"/>
    <property type="project" value="UniProtKB-UniRule"/>
</dbReference>
<evidence type="ECO:0000256" key="17">
    <source>
        <dbReference type="ARBA" id="ARBA00023242"/>
    </source>
</evidence>
<dbReference type="CDD" id="cd18041">
    <property type="entry name" value="DEXXQc_DNA2"/>
    <property type="match status" value="1"/>
</dbReference>
<dbReference type="SUPFAM" id="SSF52540">
    <property type="entry name" value="P-loop containing nucleoside triphosphate hydrolases"/>
    <property type="match status" value="1"/>
</dbReference>
<dbReference type="InterPro" id="IPR045055">
    <property type="entry name" value="DNA2/NAM7-like"/>
</dbReference>
<dbReference type="Proteomes" id="UP000708148">
    <property type="component" value="Unassembled WGS sequence"/>
</dbReference>
<feature type="domain" description="DNA replication factor Dna2 N-terminal" evidence="22">
    <location>
        <begin position="409"/>
        <end position="617"/>
    </location>
</feature>
<dbReference type="Gene3D" id="3.40.50.300">
    <property type="entry name" value="P-loop containing nucleotide triphosphate hydrolases"/>
    <property type="match status" value="3"/>
</dbReference>
<evidence type="ECO:0000256" key="19">
    <source>
        <dbReference type="ARBA" id="ARBA00047995"/>
    </source>
</evidence>
<keyword evidence="3 20" id="KW-0004">4Fe-4S</keyword>
<dbReference type="Pfam" id="PF13087">
    <property type="entry name" value="AAA_12"/>
    <property type="match status" value="1"/>
</dbReference>
<name>A0A8S1IN34_9CHLO</name>
<dbReference type="PANTHER" id="PTHR10887">
    <property type="entry name" value="DNA2/NAM7 HELICASE FAMILY"/>
    <property type="match status" value="1"/>
</dbReference>
<evidence type="ECO:0000256" key="16">
    <source>
        <dbReference type="ARBA" id="ARBA00023204"/>
    </source>
</evidence>
<evidence type="ECO:0000256" key="13">
    <source>
        <dbReference type="ARBA" id="ARBA00023004"/>
    </source>
</evidence>
<dbReference type="GO" id="GO:0017108">
    <property type="term" value="F:5'-flap endonuclease activity"/>
    <property type="evidence" value="ECO:0007669"/>
    <property type="project" value="UniProtKB-UniRule"/>
</dbReference>
<keyword evidence="7 20" id="KW-0547">Nucleotide-binding</keyword>
<dbReference type="InterPro" id="IPR041677">
    <property type="entry name" value="DNA2/NAM7_AAA_11"/>
</dbReference>
<reference evidence="25" key="1">
    <citation type="submission" date="2020-12" db="EMBL/GenBank/DDBJ databases">
        <authorList>
            <person name="Iha C."/>
        </authorList>
    </citation>
    <scope>NUCLEOTIDE SEQUENCE</scope>
</reference>
<dbReference type="InterPro" id="IPR041679">
    <property type="entry name" value="DNA2/NAM7-like_C"/>
</dbReference>
<keyword evidence="12 20" id="KW-0067">ATP-binding</keyword>
<keyword evidence="13 20" id="KW-0408">Iron</keyword>
<evidence type="ECO:0000256" key="20">
    <source>
        <dbReference type="RuleBase" id="RU367041"/>
    </source>
</evidence>
<comment type="catalytic activity">
    <reaction evidence="19 20">
        <text>ATP + H2O = ADP + phosphate + H(+)</text>
        <dbReference type="Rhea" id="RHEA:13065"/>
        <dbReference type="ChEBI" id="CHEBI:15377"/>
        <dbReference type="ChEBI" id="CHEBI:15378"/>
        <dbReference type="ChEBI" id="CHEBI:30616"/>
        <dbReference type="ChEBI" id="CHEBI:43474"/>
        <dbReference type="ChEBI" id="CHEBI:456216"/>
        <dbReference type="EC" id="3.6.4.12"/>
    </reaction>
</comment>
<evidence type="ECO:0000259" key="24">
    <source>
        <dbReference type="Pfam" id="PF13087"/>
    </source>
</evidence>
<dbReference type="GO" id="GO:0017116">
    <property type="term" value="F:single-stranded DNA helicase activity"/>
    <property type="evidence" value="ECO:0007669"/>
    <property type="project" value="UniProtKB-UniRule"/>
</dbReference>
<keyword evidence="14 20" id="KW-0411">Iron-sulfur</keyword>
<evidence type="ECO:0000256" key="10">
    <source>
        <dbReference type="ARBA" id="ARBA00022801"/>
    </source>
</evidence>
<organism evidence="25 26">
    <name type="scientific">Ostreobium quekettii</name>
    <dbReference type="NCBI Taxonomy" id="121088"/>
    <lineage>
        <taxon>Eukaryota</taxon>
        <taxon>Viridiplantae</taxon>
        <taxon>Chlorophyta</taxon>
        <taxon>core chlorophytes</taxon>
        <taxon>Ulvophyceae</taxon>
        <taxon>TCBD clade</taxon>
        <taxon>Bryopsidales</taxon>
        <taxon>Ostreobineae</taxon>
        <taxon>Ostreobiaceae</taxon>
        <taxon>Ostreobium</taxon>
    </lineage>
</organism>
<dbReference type="GO" id="GO:0046872">
    <property type="term" value="F:metal ion binding"/>
    <property type="evidence" value="ECO:0007669"/>
    <property type="project" value="UniProtKB-UniRule"/>
</dbReference>
<keyword evidence="17 20" id="KW-0539">Nucleus</keyword>
<dbReference type="GO" id="GO:0005694">
    <property type="term" value="C:chromosome"/>
    <property type="evidence" value="ECO:0007669"/>
    <property type="project" value="UniProtKB-SubCell"/>
</dbReference>
<dbReference type="OrthoDB" id="306218at2759"/>
<dbReference type="GO" id="GO:0051539">
    <property type="term" value="F:4 iron, 4 sulfur cluster binding"/>
    <property type="evidence" value="ECO:0007669"/>
    <property type="project" value="UniProtKB-UniRule"/>
</dbReference>
<evidence type="ECO:0000256" key="7">
    <source>
        <dbReference type="ARBA" id="ARBA00022741"/>
    </source>
</evidence>
<keyword evidence="26" id="KW-1185">Reference proteome</keyword>
<feature type="compositionally biased region" description="Polar residues" evidence="21">
    <location>
        <begin position="137"/>
        <end position="147"/>
    </location>
</feature>
<dbReference type="InterPro" id="IPR027417">
    <property type="entry name" value="P-loop_NTPase"/>
</dbReference>
<evidence type="ECO:0000256" key="11">
    <source>
        <dbReference type="ARBA" id="ARBA00022806"/>
    </source>
</evidence>
<feature type="region of interest" description="Disordered" evidence="21">
    <location>
        <begin position="20"/>
        <end position="42"/>
    </location>
</feature>
<keyword evidence="16 20" id="KW-0234">DNA repair</keyword>
<keyword evidence="18 20" id="KW-0511">Multifunctional enzyme</keyword>
<dbReference type="InterPro" id="IPR026851">
    <property type="entry name" value="Dna2/JHS1_DEXXQ-box"/>
</dbReference>
<feature type="region of interest" description="Disordered" evidence="21">
    <location>
        <begin position="129"/>
        <end position="200"/>
    </location>
</feature>
<evidence type="ECO:0000256" key="12">
    <source>
        <dbReference type="ARBA" id="ARBA00022840"/>
    </source>
</evidence>
<evidence type="ECO:0000259" key="22">
    <source>
        <dbReference type="Pfam" id="PF08696"/>
    </source>
</evidence>
<dbReference type="EC" id="3.1.-.-" evidence="20"/>
<keyword evidence="6 20" id="KW-0479">Metal-binding</keyword>
<comment type="caution">
    <text evidence="25">The sequence shown here is derived from an EMBL/GenBank/DDBJ whole genome shotgun (WGS) entry which is preliminary data.</text>
</comment>
<comment type="subcellular location">
    <subcellularLocation>
        <location evidence="20">Nucleus</location>
    </subcellularLocation>
    <subcellularLocation>
        <location evidence="20">Chromosome</location>
    </subcellularLocation>
</comment>
<dbReference type="EC" id="3.6.4.12" evidence="20"/>
<evidence type="ECO:0000256" key="8">
    <source>
        <dbReference type="ARBA" id="ARBA00022759"/>
    </source>
</evidence>
<evidence type="ECO:0000313" key="26">
    <source>
        <dbReference type="Proteomes" id="UP000708148"/>
    </source>
</evidence>
<dbReference type="FunFam" id="3.40.50.300:FF:000789">
    <property type="entry name" value="DNA replication ATP-dependent helicase/nuclease DNA2"/>
    <property type="match status" value="1"/>
</dbReference>
<dbReference type="EMBL" id="CAJHUC010000383">
    <property type="protein sequence ID" value="CAD7695734.1"/>
    <property type="molecule type" value="Genomic_DNA"/>
</dbReference>
<keyword evidence="8" id="KW-0255">Endonuclease</keyword>
<dbReference type="GO" id="GO:0005634">
    <property type="term" value="C:nucleus"/>
    <property type="evidence" value="ECO:0007669"/>
    <property type="project" value="UniProtKB-SubCell"/>
</dbReference>
<feature type="domain" description="DNA2/NAM7 helicase helicase" evidence="23">
    <location>
        <begin position="1150"/>
        <end position="1217"/>
    </location>
</feature>
<proteinExistence type="inferred from homology"/>
<accession>A0A8S1IN34</accession>
<evidence type="ECO:0000256" key="15">
    <source>
        <dbReference type="ARBA" id="ARBA00023125"/>
    </source>
</evidence>
<dbReference type="Gene3D" id="3.90.320.10">
    <property type="match status" value="1"/>
</dbReference>
<evidence type="ECO:0000256" key="3">
    <source>
        <dbReference type="ARBA" id="ARBA00022485"/>
    </source>
</evidence>
<dbReference type="CDD" id="cd18808">
    <property type="entry name" value="SF1_C_Upf1"/>
    <property type="match status" value="1"/>
</dbReference>
<dbReference type="InterPro" id="IPR014808">
    <property type="entry name" value="DNA_replication_fac_Dna2_N"/>
</dbReference>
<keyword evidence="15 20" id="KW-0238">DNA-binding</keyword>
<feature type="domain" description="DNA2/NAM7 helicase helicase" evidence="23">
    <location>
        <begin position="1048"/>
        <end position="1136"/>
    </location>
</feature>
<sequence>MGRKPSGSRKSSVQDITKYFDKRKGQQKSVAPANQSRPTSGFLVRHSAEPDLAIGNLPIGCNTGTRIHKRGSNRGQQCETHNLDLPMSPLAPKEVAPQLVPMPASAPVSTDRVKEAASYMQWLANASKEPETHTIEQGRTTFLGTTGSEDRRLGETPFKTPQRQPPPVVSAHSTGKGKYGGSVRAQAVQSGTAKSGAQKRRRMEAILRTLEVNSPTSTQPQNSFAARVIAVRTTSAGLLEGDVIGTPVHQTMPEHQLPSPMPQYATCQPSSSLDTCGLDQNVMTTPVRQCGERSQGRSPLGPGSKMLNTTQKRTAEEMDEFMSQVMVSGWSPLLQLENSPDGLDQRCSQGRLSVRGGKLKPPGLEWRSALSEHLDYDTLVEDRKRMRFIVSSVEFRNNEKIAELRNEYKGDEVTAHLTGSWYYTPLQAGDSVNLLASIKDINGSKHAFLDSVDDLLVLHPDFLISGTRTTSAIRCLRQAAIQEWVDMKDPNDRALNGTMTHELFQFALKQQVSSGTTRSQLLEEARAITCRHSRELFEVGLDEQMSFEALTRHIPSILGWLQTYVGSWPKACAMAKPANGPTQEGTKIISIHNVEDTEESIWAPAYGLKGQIDATLRIRVSNKSTCCHTSARSLHNGSIEANNHEKAWSSLNIRPSSFGNPPTGHRGPSASIPSSGSSLGVHECLERPFGCFVSESSQCAGQDAGGVSNGKKFQKGEAGTAAETGIIAPLEFKTGKAFFAHAAQVALYLLLLSERYKTTVNLGFLWYVNQPTMEGVQHVPSEIASIIQQRNALVHHLAQKEVKLPDMLGNERICSKCPQNRECSVLHKAIDGGSLTSSGMGPLFEQFTSHVSPMYAEFLQQWLRLTDLEEGGSKHKSSDIWAMLGEEREAAGGGCVAGLTLQGCLESDSERYLYLFQSQLSGQHRRQCNDHFSTGDMAILSLDGQHACVARVAVHSLQKDGVVLSLKRPLSHRWQTRYREGPWRIDKDSSKSVFKQMRSNLVELISSQNLHEQRLRELIVELQPPRQCSPCHVGQSHTCQQLSPMHGLNRNQMQAIQYVVDVQDYCLILGMPGTGKTTTIANAVKALASSECSILVTAYTNSAVDNILLKLAALGVTFIRLGRNESIHPDLHRYTLGGTHYPDTSTAGLKEICQSIKVVGVTCLSINHPLLAHRRFDVCIVDEAGQISMPCIVGPLCRSQRFVLVGDARQLPPLVCSPRALEEGLGVSLFARLSEAHPQAVTALRCQYRMCSDIMLLANELVYENEMICGSDEVANSRIDIPNWGPISENYREWVHQTLQPCSSVKFLDTDLIGLQDSRASESTINEGESQIIVHLVRALLGAGVASQDIGVVSPYRGQVVLLTQALLEAAVDGVEVLTIDKYQGRDKKCMLISFVRSNQHRAAGQLLADWRRINVAITRAKSKLLMVGSATTLSSVPFLASLLGIVCERGWCIQLPADALTSLPAQQVGGHQ</sequence>
<keyword evidence="4 20" id="KW-0235">DNA replication</keyword>
<evidence type="ECO:0000256" key="1">
    <source>
        <dbReference type="ARBA" id="ARBA00001966"/>
    </source>
</evidence>
<feature type="domain" description="DNA2/NAM7 helicase-like C-terminal" evidence="24">
    <location>
        <begin position="1226"/>
        <end position="1431"/>
    </location>
</feature>
<evidence type="ECO:0000256" key="2">
    <source>
        <dbReference type="ARBA" id="ARBA00007913"/>
    </source>
</evidence>
<dbReference type="GO" id="GO:0005737">
    <property type="term" value="C:cytoplasm"/>
    <property type="evidence" value="ECO:0007669"/>
    <property type="project" value="TreeGrafter"/>
</dbReference>
<dbReference type="GO" id="GO:0005524">
    <property type="term" value="F:ATP binding"/>
    <property type="evidence" value="ECO:0007669"/>
    <property type="project" value="UniProtKB-UniRule"/>
</dbReference>
<dbReference type="Pfam" id="PF08696">
    <property type="entry name" value="Dna2"/>
    <property type="match status" value="1"/>
</dbReference>
<evidence type="ECO:0000259" key="23">
    <source>
        <dbReference type="Pfam" id="PF13086"/>
    </source>
</evidence>
<comment type="cofactor">
    <cofactor evidence="1">
        <name>[4Fe-4S] cluster</name>
        <dbReference type="ChEBI" id="CHEBI:49883"/>
    </cofactor>
</comment>
<dbReference type="InterPro" id="IPR047187">
    <property type="entry name" value="SF1_C_Upf1"/>
</dbReference>
<evidence type="ECO:0000256" key="9">
    <source>
        <dbReference type="ARBA" id="ARBA00022763"/>
    </source>
</evidence>
<dbReference type="InterPro" id="IPR011604">
    <property type="entry name" value="PDDEXK-like_dom_sf"/>
</dbReference>
<comment type="similarity">
    <text evidence="2 20">Belongs to the DNA2/NAM7 helicase family.</text>
</comment>
<dbReference type="PANTHER" id="PTHR10887:SF433">
    <property type="entry name" value="DNA REPLICATION ATP-DEPENDENT HELICASE_NUCLEASE DNA2"/>
    <property type="match status" value="1"/>
</dbReference>
<evidence type="ECO:0000256" key="14">
    <source>
        <dbReference type="ARBA" id="ARBA00023014"/>
    </source>
</evidence>
<feature type="compositionally biased region" description="Polar residues" evidence="21">
    <location>
        <begin position="27"/>
        <end position="39"/>
    </location>
</feature>
<protein>
    <recommendedName>
        <fullName evidence="20">DNA replication ATP-dependent helicase/nuclease</fullName>
        <ecNumber evidence="20">3.1.-.-</ecNumber>
        <ecNumber evidence="20">3.6.4.12</ecNumber>
    </recommendedName>
</protein>
<evidence type="ECO:0000256" key="6">
    <source>
        <dbReference type="ARBA" id="ARBA00022723"/>
    </source>
</evidence>
<evidence type="ECO:0000256" key="5">
    <source>
        <dbReference type="ARBA" id="ARBA00022722"/>
    </source>
</evidence>
<keyword evidence="5 20" id="KW-0540">Nuclease</keyword>
<evidence type="ECO:0000256" key="4">
    <source>
        <dbReference type="ARBA" id="ARBA00022705"/>
    </source>
</evidence>
<evidence type="ECO:0000256" key="21">
    <source>
        <dbReference type="SAM" id="MobiDB-lite"/>
    </source>
</evidence>
<keyword evidence="11 20" id="KW-0347">Helicase</keyword>
<evidence type="ECO:0000313" key="25">
    <source>
        <dbReference type="EMBL" id="CAD7695734.1"/>
    </source>
</evidence>
<keyword evidence="20" id="KW-0158">Chromosome</keyword>
<comment type="function">
    <text evidence="20">Key enzyme involved in DNA replication and DNA repair. Involved in Okazaki fragments processing by cleaving long flaps that escape FEN1: flaps that are longer than 27 nucleotides are coated by replication protein A complex (RPA), leading to recruit DNA2 which cleaves the flap until it is too short to bind RPA and becomes a substrate for FEN1. Also involved in 5'-end resection of DNA during double-strand break (DSB) repair by mediating the cleavage of 5'-ssDNA.</text>
</comment>
<gene>
    <name evidence="25" type="ORF">OSTQU699_LOCUS1095</name>
</gene>
<keyword evidence="10 20" id="KW-0378">Hydrolase</keyword>
<evidence type="ECO:0000256" key="18">
    <source>
        <dbReference type="ARBA" id="ARBA00023268"/>
    </source>
</evidence>
<dbReference type="GO" id="GO:0006281">
    <property type="term" value="P:DNA repair"/>
    <property type="evidence" value="ECO:0007669"/>
    <property type="project" value="UniProtKB-KW"/>
</dbReference>
<dbReference type="GO" id="GO:0071932">
    <property type="term" value="P:replication fork reversal"/>
    <property type="evidence" value="ECO:0007669"/>
    <property type="project" value="TreeGrafter"/>
</dbReference>
<dbReference type="GO" id="GO:0033567">
    <property type="term" value="P:DNA replication, Okazaki fragment processing"/>
    <property type="evidence" value="ECO:0007669"/>
    <property type="project" value="UniProtKB-UniRule"/>
</dbReference>
<keyword evidence="9 20" id="KW-0227">DNA damage</keyword>